<reference evidence="4 5" key="1">
    <citation type="submission" date="2015-04" db="EMBL/GenBank/DDBJ databases">
        <title>Lasius niger genome sequencing.</title>
        <authorList>
            <person name="Konorov E.A."/>
            <person name="Nikitin M.A."/>
            <person name="Kirill M.V."/>
            <person name="Chang P."/>
        </authorList>
    </citation>
    <scope>NUCLEOTIDE SEQUENCE [LARGE SCALE GENOMIC DNA]</scope>
    <source>
        <tissue evidence="4">Whole</tissue>
    </source>
</reference>
<dbReference type="Pfam" id="PF00076">
    <property type="entry name" value="RRM_1"/>
    <property type="match status" value="1"/>
</dbReference>
<evidence type="ECO:0000256" key="2">
    <source>
        <dbReference type="PROSITE-ProRule" id="PRU00176"/>
    </source>
</evidence>
<gene>
    <name evidence="4" type="ORF">RF55_19366</name>
</gene>
<evidence type="ECO:0000313" key="5">
    <source>
        <dbReference type="Proteomes" id="UP000036403"/>
    </source>
</evidence>
<keyword evidence="1 2" id="KW-0694">RNA-binding</keyword>
<evidence type="ECO:0000313" key="4">
    <source>
        <dbReference type="EMBL" id="KMQ83677.1"/>
    </source>
</evidence>
<dbReference type="OrthoDB" id="10067824at2759"/>
<protein>
    <submittedName>
        <fullName evidence="4">Hrp65 protein</fullName>
    </submittedName>
</protein>
<organism evidence="4 5">
    <name type="scientific">Lasius niger</name>
    <name type="common">Black garden ant</name>
    <dbReference type="NCBI Taxonomy" id="67767"/>
    <lineage>
        <taxon>Eukaryota</taxon>
        <taxon>Metazoa</taxon>
        <taxon>Ecdysozoa</taxon>
        <taxon>Arthropoda</taxon>
        <taxon>Hexapoda</taxon>
        <taxon>Insecta</taxon>
        <taxon>Pterygota</taxon>
        <taxon>Neoptera</taxon>
        <taxon>Endopterygota</taxon>
        <taxon>Hymenoptera</taxon>
        <taxon>Apocrita</taxon>
        <taxon>Aculeata</taxon>
        <taxon>Formicoidea</taxon>
        <taxon>Formicidae</taxon>
        <taxon>Formicinae</taxon>
        <taxon>Lasius</taxon>
        <taxon>Lasius</taxon>
    </lineage>
</organism>
<comment type="caution">
    <text evidence="4">The sequence shown here is derived from an EMBL/GenBank/DDBJ whole genome shotgun (WGS) entry which is preliminary data.</text>
</comment>
<dbReference type="GO" id="GO:0003723">
    <property type="term" value="F:RNA binding"/>
    <property type="evidence" value="ECO:0007669"/>
    <property type="project" value="UniProtKB-UniRule"/>
</dbReference>
<dbReference type="Proteomes" id="UP000036403">
    <property type="component" value="Unassembled WGS sequence"/>
</dbReference>
<dbReference type="SUPFAM" id="SSF54928">
    <property type="entry name" value="RNA-binding domain, RBD"/>
    <property type="match status" value="1"/>
</dbReference>
<dbReference type="STRING" id="67767.A0A0J7K036"/>
<dbReference type="InterPro" id="IPR012677">
    <property type="entry name" value="Nucleotide-bd_a/b_plait_sf"/>
</dbReference>
<feature type="domain" description="RRM" evidence="3">
    <location>
        <begin position="28"/>
        <end position="90"/>
    </location>
</feature>
<proteinExistence type="predicted"/>
<dbReference type="PANTHER" id="PTHR23189">
    <property type="entry name" value="RNA RECOGNITION MOTIF-CONTAINING"/>
    <property type="match status" value="1"/>
</dbReference>
<evidence type="ECO:0000259" key="3">
    <source>
        <dbReference type="PROSITE" id="PS50102"/>
    </source>
</evidence>
<dbReference type="Gene3D" id="3.30.70.330">
    <property type="match status" value="1"/>
</dbReference>
<dbReference type="PROSITE" id="PS50102">
    <property type="entry name" value="RRM"/>
    <property type="match status" value="1"/>
</dbReference>
<keyword evidence="5" id="KW-1185">Reference proteome</keyword>
<dbReference type="SMART" id="SM00360">
    <property type="entry name" value="RRM"/>
    <property type="match status" value="1"/>
</dbReference>
<name>A0A0J7K036_LASNI</name>
<dbReference type="InterPro" id="IPR000504">
    <property type="entry name" value="RRM_dom"/>
</dbReference>
<dbReference type="AlphaFoldDB" id="A0A0J7K036"/>
<dbReference type="EMBL" id="LBMM01018847">
    <property type="protein sequence ID" value="KMQ83677.1"/>
    <property type="molecule type" value="Genomic_DNA"/>
</dbReference>
<accession>A0A0J7K036</accession>
<dbReference type="PaxDb" id="67767-A0A0J7K036"/>
<dbReference type="InterPro" id="IPR035979">
    <property type="entry name" value="RBD_domain_sf"/>
</dbReference>
<sequence length="90" mass="10561">MKRVIAIDGPTHELPPQDTIEKKFRGRSRLYIRNLTNNVSEEEIQTMFQKYGEISELFVNKEKNIAFFRMDYKANADTAKRELDGTKVVH</sequence>
<evidence type="ECO:0000256" key="1">
    <source>
        <dbReference type="ARBA" id="ARBA00022884"/>
    </source>
</evidence>